<organism evidence="1 2">
    <name type="scientific">Oceanibacterium hippocampi</name>
    <dbReference type="NCBI Taxonomy" id="745714"/>
    <lineage>
        <taxon>Bacteria</taxon>
        <taxon>Pseudomonadati</taxon>
        <taxon>Pseudomonadota</taxon>
        <taxon>Alphaproteobacteria</taxon>
        <taxon>Sneathiellales</taxon>
        <taxon>Sneathiellaceae</taxon>
        <taxon>Oceanibacterium</taxon>
    </lineage>
</organism>
<name>A0A1Y5TXT7_9PROT</name>
<sequence length="361" mass="40016">MAGNPFRQVLGQPCEPGSEIAGWQAVATLYHNFFTGLILTVASRRGARDVGDWMFRVFRRQHREKFLSSFGKLGLGGLPDAVASAQYHYLSNMIGGVEVEYMYEADDKAWLRFCHPRWIYDRAAICAVPVEAGQGYIRGWYAENGVSLGNPRLGFVCTSQDTTLQYGFAGYFREYDRDLAPEERYSFAPDEVPPPFDPSATPVLDSGDWPAARLHKANRNYAMDYLRNGLPELVAAFGPGDAAALGRHAAYLIGAQFHGRVARLLGLDRPGAEGFAAFMVAIASASGDRAEWSRDDEAAVVRQSGWRLAGGVAHPNPALFEAWNGLWQGALASHDRFLLLDVRSRADRGDPVFEWRIRPRP</sequence>
<gene>
    <name evidence="1" type="ORF">OCH7691_04044</name>
</gene>
<evidence type="ECO:0000313" key="2">
    <source>
        <dbReference type="Proteomes" id="UP000193200"/>
    </source>
</evidence>
<evidence type="ECO:0000313" key="1">
    <source>
        <dbReference type="EMBL" id="SLN76121.1"/>
    </source>
</evidence>
<dbReference type="Proteomes" id="UP000193200">
    <property type="component" value="Unassembled WGS sequence"/>
</dbReference>
<proteinExistence type="predicted"/>
<protein>
    <submittedName>
        <fullName evidence="1">Uncharacterized protein</fullName>
    </submittedName>
</protein>
<dbReference type="RefSeq" id="WP_139839814.1">
    <property type="nucleotide sequence ID" value="NZ_FWFR01000004.1"/>
</dbReference>
<dbReference type="EMBL" id="FWFR01000004">
    <property type="protein sequence ID" value="SLN76121.1"/>
    <property type="molecule type" value="Genomic_DNA"/>
</dbReference>
<reference evidence="1 2" key="1">
    <citation type="submission" date="2017-03" db="EMBL/GenBank/DDBJ databases">
        <authorList>
            <person name="Afonso C.L."/>
            <person name="Miller P.J."/>
            <person name="Scott M.A."/>
            <person name="Spackman E."/>
            <person name="Goraichik I."/>
            <person name="Dimitrov K.M."/>
            <person name="Suarez D.L."/>
            <person name="Swayne D.E."/>
        </authorList>
    </citation>
    <scope>NUCLEOTIDE SEQUENCE [LARGE SCALE GENOMIC DNA]</scope>
    <source>
        <strain evidence="1 2">CECT 7691</strain>
    </source>
</reference>
<dbReference type="AlphaFoldDB" id="A0A1Y5TXT7"/>
<dbReference type="OrthoDB" id="7251025at2"/>
<accession>A0A1Y5TXT7</accession>
<dbReference type="InParanoid" id="A0A1Y5TXT7"/>
<keyword evidence="2" id="KW-1185">Reference proteome</keyword>